<organism evidence="2 3">
    <name type="scientific">Brassica cretica</name>
    <name type="common">Mustard</name>
    <dbReference type="NCBI Taxonomy" id="69181"/>
    <lineage>
        <taxon>Eukaryota</taxon>
        <taxon>Viridiplantae</taxon>
        <taxon>Streptophyta</taxon>
        <taxon>Embryophyta</taxon>
        <taxon>Tracheophyta</taxon>
        <taxon>Spermatophyta</taxon>
        <taxon>Magnoliopsida</taxon>
        <taxon>eudicotyledons</taxon>
        <taxon>Gunneridae</taxon>
        <taxon>Pentapetalae</taxon>
        <taxon>rosids</taxon>
        <taxon>malvids</taxon>
        <taxon>Brassicales</taxon>
        <taxon>Brassicaceae</taxon>
        <taxon>Brassiceae</taxon>
        <taxon>Brassica</taxon>
    </lineage>
</organism>
<comment type="caution">
    <text evidence="2">The sequence shown here is derived from an EMBL/GenBank/DDBJ whole genome shotgun (WGS) entry which is preliminary data.</text>
</comment>
<protein>
    <submittedName>
        <fullName evidence="2">Uncharacterized protein</fullName>
    </submittedName>
</protein>
<feature type="region of interest" description="Disordered" evidence="1">
    <location>
        <begin position="87"/>
        <end position="109"/>
    </location>
</feature>
<proteinExistence type="predicted"/>
<dbReference type="Proteomes" id="UP000712600">
    <property type="component" value="Unassembled WGS sequence"/>
</dbReference>
<evidence type="ECO:0000313" key="2">
    <source>
        <dbReference type="EMBL" id="KAF3574686.1"/>
    </source>
</evidence>
<dbReference type="AlphaFoldDB" id="A0A8S9RPU2"/>
<gene>
    <name evidence="2" type="ORF">F2Q69_00063462</name>
</gene>
<reference evidence="2" key="1">
    <citation type="submission" date="2019-12" db="EMBL/GenBank/DDBJ databases">
        <title>Genome sequencing and annotation of Brassica cretica.</title>
        <authorList>
            <person name="Studholme D.J."/>
            <person name="Sarris P."/>
        </authorList>
    </citation>
    <scope>NUCLEOTIDE SEQUENCE</scope>
    <source>
        <strain evidence="2">PFS-109/04</strain>
        <tissue evidence="2">Leaf</tissue>
    </source>
</reference>
<feature type="region of interest" description="Disordered" evidence="1">
    <location>
        <begin position="1"/>
        <end position="39"/>
    </location>
</feature>
<feature type="compositionally biased region" description="Basic and acidic residues" evidence="1">
    <location>
        <begin position="90"/>
        <end position="109"/>
    </location>
</feature>
<name>A0A8S9RPU2_BRACR</name>
<evidence type="ECO:0000256" key="1">
    <source>
        <dbReference type="SAM" id="MobiDB-lite"/>
    </source>
</evidence>
<accession>A0A8S9RPU2</accession>
<sequence length="109" mass="12201">MEEKSQTGGLGTSMKKAHEVEKAGRSLSKTPSRDEPVVQISASKFSVLSVDDVEEREIQIEESHEDEEANVEEDDSNVITEEDLLEDEILEQKTKENEKAVEQKGGRKV</sequence>
<evidence type="ECO:0000313" key="3">
    <source>
        <dbReference type="Proteomes" id="UP000712600"/>
    </source>
</evidence>
<dbReference type="EMBL" id="QGKX02000095">
    <property type="protein sequence ID" value="KAF3574686.1"/>
    <property type="molecule type" value="Genomic_DNA"/>
</dbReference>